<dbReference type="OrthoDB" id="2020070at2759"/>
<evidence type="ECO:0000259" key="1">
    <source>
        <dbReference type="Pfam" id="PF22998"/>
    </source>
</evidence>
<sequence length="273" mass="31198">MSLPPGFDPDALVLREATDEEKIQSWRNNSVAWKGKLSVSDYIGQQACNGDQDLTRSGRIRYWIYTDGTEIYTSAETLQKPVAVRSADGQVSTEWSYGVAGVFTPKQQSEDFCVVFLPTYAQASWHFASEEYVASKLFKNPDRVPACKGARSSDAMVWCYWLHDFNSDRLTILRLGFTKRIETDDAQKSDLDGVAQILRAARAEAATWGLKELSIWDPDKRVLSACKEILHLEPEIRDEIQGNVPCPRWKYDRWGSHVPSQVHWAYREMYAWC</sequence>
<dbReference type="PANTHER" id="PTHR34815:SF2">
    <property type="entry name" value="N-ACETYLTRANSFERASE DOMAIN-CONTAINING PROTEIN"/>
    <property type="match status" value="1"/>
</dbReference>
<proteinExistence type="predicted"/>
<dbReference type="PANTHER" id="PTHR34815">
    <property type="entry name" value="LYSINE ACETYLTRANSFERASE"/>
    <property type="match status" value="1"/>
</dbReference>
<dbReference type="STRING" id="78410.A0A0P7AY04"/>
<gene>
    <name evidence="2" type="ORF">AK830_g3633</name>
</gene>
<dbReference type="EMBL" id="LKCW01000040">
    <property type="protein sequence ID" value="KPM42898.1"/>
    <property type="molecule type" value="Genomic_DNA"/>
</dbReference>
<organism evidence="2 3">
    <name type="scientific">Neonectria ditissima</name>
    <dbReference type="NCBI Taxonomy" id="78410"/>
    <lineage>
        <taxon>Eukaryota</taxon>
        <taxon>Fungi</taxon>
        <taxon>Dikarya</taxon>
        <taxon>Ascomycota</taxon>
        <taxon>Pezizomycotina</taxon>
        <taxon>Sordariomycetes</taxon>
        <taxon>Hypocreomycetidae</taxon>
        <taxon>Hypocreales</taxon>
        <taxon>Nectriaceae</taxon>
        <taxon>Neonectria</taxon>
    </lineage>
</organism>
<keyword evidence="3" id="KW-1185">Reference proteome</keyword>
<dbReference type="AlphaFoldDB" id="A0A0P7AY04"/>
<evidence type="ECO:0000313" key="3">
    <source>
        <dbReference type="Proteomes" id="UP000050424"/>
    </source>
</evidence>
<reference evidence="2 3" key="1">
    <citation type="submission" date="2015-09" db="EMBL/GenBank/DDBJ databases">
        <title>Draft genome of a European isolate of the apple canker pathogen Neonectria ditissima.</title>
        <authorList>
            <person name="Gomez-Cortecero A."/>
            <person name="Harrison R.J."/>
            <person name="Armitage A.D."/>
        </authorList>
    </citation>
    <scope>NUCLEOTIDE SEQUENCE [LARGE SCALE GENOMIC DNA]</scope>
    <source>
        <strain evidence="2 3">R09/05</strain>
    </source>
</reference>
<name>A0A0P7AY04_9HYPO</name>
<feature type="domain" description="LYC1 C-terminal" evidence="1">
    <location>
        <begin position="105"/>
        <end position="273"/>
    </location>
</feature>
<dbReference type="InterPro" id="IPR053013">
    <property type="entry name" value="LAT"/>
</dbReference>
<evidence type="ECO:0000313" key="2">
    <source>
        <dbReference type="EMBL" id="KPM42898.1"/>
    </source>
</evidence>
<dbReference type="Proteomes" id="UP000050424">
    <property type="component" value="Unassembled WGS sequence"/>
</dbReference>
<dbReference type="Pfam" id="PF22998">
    <property type="entry name" value="GNAT_LYC1-like"/>
    <property type="match status" value="1"/>
</dbReference>
<accession>A0A0P7AY04</accession>
<protein>
    <recommendedName>
        <fullName evidence="1">LYC1 C-terminal domain-containing protein</fullName>
    </recommendedName>
</protein>
<dbReference type="InterPro" id="IPR055100">
    <property type="entry name" value="GNAT_LYC1-like"/>
</dbReference>
<comment type="caution">
    <text evidence="2">The sequence shown here is derived from an EMBL/GenBank/DDBJ whole genome shotgun (WGS) entry which is preliminary data.</text>
</comment>